<proteinExistence type="predicted"/>
<gene>
    <name evidence="1" type="ORF">EGYM00163_LOCUS15075</name>
</gene>
<reference evidence="1" key="1">
    <citation type="submission" date="2021-01" db="EMBL/GenBank/DDBJ databases">
        <authorList>
            <person name="Corre E."/>
            <person name="Pelletier E."/>
            <person name="Niang G."/>
            <person name="Scheremetjew M."/>
            <person name="Finn R."/>
            <person name="Kale V."/>
            <person name="Holt S."/>
            <person name="Cochrane G."/>
            <person name="Meng A."/>
            <person name="Brown T."/>
            <person name="Cohen L."/>
        </authorList>
    </citation>
    <scope>NUCLEOTIDE SEQUENCE</scope>
    <source>
        <strain evidence="1">CCMP1594</strain>
    </source>
</reference>
<dbReference type="AlphaFoldDB" id="A0A7S4FN31"/>
<dbReference type="EMBL" id="HBJA01043728">
    <property type="protein sequence ID" value="CAE0803951.1"/>
    <property type="molecule type" value="Transcribed_RNA"/>
</dbReference>
<accession>A0A7S4FN31</accession>
<name>A0A7S4FN31_9EUGL</name>
<protein>
    <submittedName>
        <fullName evidence="1">Uncharacterized protein</fullName>
    </submittedName>
</protein>
<organism evidence="1">
    <name type="scientific">Eutreptiella gymnastica</name>
    <dbReference type="NCBI Taxonomy" id="73025"/>
    <lineage>
        <taxon>Eukaryota</taxon>
        <taxon>Discoba</taxon>
        <taxon>Euglenozoa</taxon>
        <taxon>Euglenida</taxon>
        <taxon>Spirocuta</taxon>
        <taxon>Euglenophyceae</taxon>
        <taxon>Eutreptiales</taxon>
        <taxon>Eutreptiaceae</taxon>
        <taxon>Eutreptiella</taxon>
    </lineage>
</organism>
<evidence type="ECO:0000313" key="1">
    <source>
        <dbReference type="EMBL" id="CAE0803951.1"/>
    </source>
</evidence>
<sequence length="350" mass="38457">MEYVFMCQQRVDSVPFAAQELPPDISTTTMDHVEQYMRALLLCLNGMEQVLHADHEPTCQYCQALDLSDIASWLLSPSCIVVMEELQKSMSQDSLSSARDSTTCRGHIGGHSGPLLGCSLTAAQLSSQRLISFQATGPKAAVQRYEWVFNCTVSPFVAPTCSRDPPAALDTEIDRCGKVQDFVAECRHGLSAAFGMPVPEPRSLLLQELWHSIIQCNATDATCIGHYSLCREGWLDAQGAEGAAVWKVTDCEEGPCHLTVQYATVTQRSHLVGLNADKFLHTFEPTGTCYEFRESAQIHSMLKAGENLVTIATQGQSGVNIRGVTILQPRYYGVLRTPACDDFDRFPAPT</sequence>